<dbReference type="EC" id="5.1.3.32" evidence="5"/>
<dbReference type="GO" id="GO:0062192">
    <property type="term" value="F:L-rhamnose mutarotase activity"/>
    <property type="evidence" value="ECO:0007669"/>
    <property type="project" value="UniProtKB-UniRule"/>
</dbReference>
<dbReference type="InterPro" id="IPR013448">
    <property type="entry name" value="L-rhamnose_mutarotase"/>
</dbReference>
<keyword evidence="7" id="KW-1185">Reference proteome</keyword>
<protein>
    <recommendedName>
        <fullName evidence="5">L-rhamnose mutarotase</fullName>
        <ecNumber evidence="5">5.1.3.32</ecNumber>
    </recommendedName>
</protein>
<dbReference type="Gene3D" id="3.30.70.100">
    <property type="match status" value="1"/>
</dbReference>
<dbReference type="HAMAP" id="MF_01663">
    <property type="entry name" value="L_rham_rotase"/>
    <property type="match status" value="1"/>
</dbReference>
<keyword evidence="3" id="KW-0119">Carbohydrate metabolism</keyword>
<gene>
    <name evidence="6" type="primary">rhaM</name>
    <name evidence="6" type="ORF">D7V94_15895</name>
</gene>
<dbReference type="GO" id="GO:0019301">
    <property type="term" value="P:rhamnose catabolic process"/>
    <property type="evidence" value="ECO:0007669"/>
    <property type="project" value="UniProtKB-UniRule"/>
</dbReference>
<evidence type="ECO:0000256" key="3">
    <source>
        <dbReference type="ARBA" id="ARBA00023277"/>
    </source>
</evidence>
<dbReference type="PANTHER" id="PTHR34389">
    <property type="entry name" value="L-RHAMNOSE MUTAROTASE"/>
    <property type="match status" value="1"/>
</dbReference>
<evidence type="ECO:0000313" key="6">
    <source>
        <dbReference type="EMBL" id="RKI89884.1"/>
    </source>
</evidence>
<comment type="caution">
    <text evidence="6">The sequence shown here is derived from an EMBL/GenBank/DDBJ whole genome shotgun (WGS) entry which is preliminary data.</text>
</comment>
<dbReference type="InterPro" id="IPR008000">
    <property type="entry name" value="Rham/fucose_mutarotase"/>
</dbReference>
<organism evidence="6 7">
    <name type="scientific">Parablautia intestinalis</name>
    <dbReference type="NCBI Taxonomy" id="2320100"/>
    <lineage>
        <taxon>Bacteria</taxon>
        <taxon>Bacillati</taxon>
        <taxon>Bacillota</taxon>
        <taxon>Clostridia</taxon>
        <taxon>Lachnospirales</taxon>
        <taxon>Lachnospiraceae</taxon>
        <taxon>Parablautia</taxon>
    </lineage>
</organism>
<accession>A0A3A9AFM9</accession>
<keyword evidence="4" id="KW-0684">Rhamnose metabolism</keyword>
<dbReference type="NCBIfam" id="TIGR02625">
    <property type="entry name" value="YiiL_rotase"/>
    <property type="match status" value="1"/>
</dbReference>
<dbReference type="RefSeq" id="WP_120471316.1">
    <property type="nucleotide sequence ID" value="NZ_CATAJS010000078.1"/>
</dbReference>
<evidence type="ECO:0000256" key="4">
    <source>
        <dbReference type="ARBA" id="ARBA00023308"/>
    </source>
</evidence>
<keyword evidence="1" id="KW-0963">Cytoplasm</keyword>
<dbReference type="Pfam" id="PF05336">
    <property type="entry name" value="rhaM"/>
    <property type="match status" value="1"/>
</dbReference>
<dbReference type="SUPFAM" id="SSF54909">
    <property type="entry name" value="Dimeric alpha+beta barrel"/>
    <property type="match status" value="1"/>
</dbReference>
<evidence type="ECO:0000256" key="1">
    <source>
        <dbReference type="ARBA" id="ARBA00022490"/>
    </source>
</evidence>
<dbReference type="InterPro" id="IPR011008">
    <property type="entry name" value="Dimeric_a/b-barrel"/>
</dbReference>
<evidence type="ECO:0000256" key="5">
    <source>
        <dbReference type="NCBIfam" id="TIGR02625"/>
    </source>
</evidence>
<keyword evidence="2 6" id="KW-0413">Isomerase</keyword>
<dbReference type="GO" id="GO:0005737">
    <property type="term" value="C:cytoplasm"/>
    <property type="evidence" value="ECO:0007669"/>
    <property type="project" value="InterPro"/>
</dbReference>
<reference evidence="6 7" key="1">
    <citation type="submission" date="2018-09" db="EMBL/GenBank/DDBJ databases">
        <title>Murine metabolic-syndrome-specific gut microbial biobank.</title>
        <authorList>
            <person name="Liu C."/>
        </authorList>
    </citation>
    <scope>NUCLEOTIDE SEQUENCE [LARGE SCALE GENOMIC DNA]</scope>
    <source>
        <strain evidence="6 7">0.1xD8-82</strain>
    </source>
</reference>
<name>A0A3A9AFM9_9FIRM</name>
<evidence type="ECO:0000313" key="7">
    <source>
        <dbReference type="Proteomes" id="UP000280696"/>
    </source>
</evidence>
<proteinExistence type="inferred from homology"/>
<dbReference type="EMBL" id="RAYQ01000018">
    <property type="protein sequence ID" value="RKI89884.1"/>
    <property type="molecule type" value="Genomic_DNA"/>
</dbReference>
<evidence type="ECO:0000256" key="2">
    <source>
        <dbReference type="ARBA" id="ARBA00023235"/>
    </source>
</evidence>
<dbReference type="OrthoDB" id="9799608at2"/>
<dbReference type="Proteomes" id="UP000280696">
    <property type="component" value="Unassembled WGS sequence"/>
</dbReference>
<sequence>MLRKGFKMHLYPGMAQEYEMRHNMLWPEMKEMIHEHGGKNYSIFLDEETNVLYGYLEIESEEKWSKSADTSINRKWWDYMADIMETNEDNSPVSTDLMPVFHLD</sequence>
<dbReference type="AlphaFoldDB" id="A0A3A9AFM9"/>
<dbReference type="PANTHER" id="PTHR34389:SF2">
    <property type="entry name" value="L-RHAMNOSE MUTAROTASE"/>
    <property type="match status" value="1"/>
</dbReference>